<accession>S0FN80</accession>
<proteinExistence type="predicted"/>
<sequence>MELQNNIINFESLNDKNTLEVVRNRLKPGETLILDVGNNYFHQADEIYDVLSKNGYYVKKTLVNGRNQLLVAYEDNKHQMY</sequence>
<dbReference type="EMBL" id="AORV01000061">
    <property type="protein sequence ID" value="EMS69933.1"/>
    <property type="molecule type" value="Genomic_DNA"/>
</dbReference>
<protein>
    <submittedName>
        <fullName evidence="1">Uncharacterized protein</fullName>
    </submittedName>
</protein>
<comment type="caution">
    <text evidence="1">The sequence shown here is derived from an EMBL/GenBank/DDBJ whole genome shotgun (WGS) entry which is preliminary data.</text>
</comment>
<dbReference type="RefSeq" id="WP_004629354.1">
    <property type="nucleotide sequence ID" value="NZ_AORV01000061.1"/>
</dbReference>
<evidence type="ECO:0000313" key="1">
    <source>
        <dbReference type="EMBL" id="EMS69933.1"/>
    </source>
</evidence>
<dbReference type="Proteomes" id="UP000014155">
    <property type="component" value="Unassembled WGS sequence"/>
</dbReference>
<organism evidence="1 2">
    <name type="scientific">Ruminiclostridium cellobioparum subsp. termitidis CT1112</name>
    <dbReference type="NCBI Taxonomy" id="1195236"/>
    <lineage>
        <taxon>Bacteria</taxon>
        <taxon>Bacillati</taxon>
        <taxon>Bacillota</taxon>
        <taxon>Clostridia</taxon>
        <taxon>Eubacteriales</taxon>
        <taxon>Oscillospiraceae</taxon>
        <taxon>Ruminiclostridium</taxon>
    </lineage>
</organism>
<evidence type="ECO:0000313" key="2">
    <source>
        <dbReference type="Proteomes" id="UP000014155"/>
    </source>
</evidence>
<name>S0FN80_RUMCE</name>
<keyword evidence="2" id="KW-1185">Reference proteome</keyword>
<reference evidence="1 2" key="1">
    <citation type="journal article" date="2013" name="Genome Announc.">
        <title>Draft Genome Sequence of the Cellulolytic, Mesophilic, Anaerobic Bacterium Clostridium termitidis Strain CT1112 (DSM 5398).</title>
        <authorList>
            <person name="Lal S."/>
            <person name="Ramachandran U."/>
            <person name="Zhang X."/>
            <person name="Munir R."/>
            <person name="Sparling R."/>
            <person name="Levin D.B."/>
        </authorList>
    </citation>
    <scope>NUCLEOTIDE SEQUENCE [LARGE SCALE GENOMIC DNA]</scope>
    <source>
        <strain evidence="1 2">CT1112</strain>
    </source>
</reference>
<dbReference type="AlphaFoldDB" id="S0FN80"/>
<dbReference type="PATRIC" id="fig|1195236.3.peg.4608"/>
<gene>
    <name evidence="1" type="ORF">CTER_4422</name>
</gene>